<reference evidence="1 2" key="1">
    <citation type="submission" date="2015-12" db="EMBL/GenBank/DDBJ databases">
        <title>Draft genome sequence of Streptomyces silvensis ATCC 53525, a producer of novel hormone antagonists.</title>
        <authorList>
            <person name="Johnston C.W."/>
            <person name="Li Y."/>
            <person name="Magarvey N.A."/>
        </authorList>
    </citation>
    <scope>NUCLEOTIDE SEQUENCE [LARGE SCALE GENOMIC DNA]</scope>
    <source>
        <strain evidence="1 2">ATCC 53525</strain>
    </source>
</reference>
<protein>
    <recommendedName>
        <fullName evidence="3">DUF5133 domain-containing protein</fullName>
    </recommendedName>
</protein>
<evidence type="ECO:0000313" key="1">
    <source>
        <dbReference type="EMBL" id="KUF19137.1"/>
    </source>
</evidence>
<accession>A0A0W7X8L5</accession>
<dbReference type="STRING" id="1765722.AT728_21440"/>
<organism evidence="1 2">
    <name type="scientific">Streptomyces silvensis</name>
    <dbReference type="NCBI Taxonomy" id="1765722"/>
    <lineage>
        <taxon>Bacteria</taxon>
        <taxon>Bacillati</taxon>
        <taxon>Actinomycetota</taxon>
        <taxon>Actinomycetes</taxon>
        <taxon>Kitasatosporales</taxon>
        <taxon>Streptomycetaceae</taxon>
        <taxon>Streptomyces</taxon>
    </lineage>
</organism>
<dbReference type="Pfam" id="PF17196">
    <property type="entry name" value="DUF5133"/>
    <property type="match status" value="1"/>
</dbReference>
<gene>
    <name evidence="1" type="ORF">AT728_21440</name>
</gene>
<comment type="caution">
    <text evidence="1">The sequence shown here is derived from an EMBL/GenBank/DDBJ whole genome shotgun (WGS) entry which is preliminary data.</text>
</comment>
<keyword evidence="2" id="KW-1185">Reference proteome</keyword>
<dbReference type="InterPro" id="IPR033457">
    <property type="entry name" value="DUF5133"/>
</dbReference>
<proteinExistence type="predicted"/>
<evidence type="ECO:0008006" key="3">
    <source>
        <dbReference type="Google" id="ProtNLM"/>
    </source>
</evidence>
<sequence length="75" mass="8542">MLRAHQAVLKDLVERYETLRALHADRATEAARRRMNDAAYRLCEATGTREVDTALLVARHQLSRTRTAHGSLLSR</sequence>
<dbReference type="OrthoDB" id="4320263at2"/>
<name>A0A0W7X8L5_9ACTN</name>
<dbReference type="EMBL" id="LOCL01000028">
    <property type="protein sequence ID" value="KUF19137.1"/>
    <property type="molecule type" value="Genomic_DNA"/>
</dbReference>
<dbReference type="Proteomes" id="UP000054804">
    <property type="component" value="Unassembled WGS sequence"/>
</dbReference>
<dbReference type="AlphaFoldDB" id="A0A0W7X8L5"/>
<evidence type="ECO:0000313" key="2">
    <source>
        <dbReference type="Proteomes" id="UP000054804"/>
    </source>
</evidence>
<dbReference type="RefSeq" id="WP_058846627.1">
    <property type="nucleotide sequence ID" value="NZ_LOCL01000028.1"/>
</dbReference>